<name>A0A382JH14_9ZZZZ</name>
<feature type="transmembrane region" description="Helical" evidence="1">
    <location>
        <begin position="35"/>
        <end position="53"/>
    </location>
</feature>
<reference evidence="2" key="1">
    <citation type="submission" date="2018-05" db="EMBL/GenBank/DDBJ databases">
        <authorList>
            <person name="Lanie J.A."/>
            <person name="Ng W.-L."/>
            <person name="Kazmierczak K.M."/>
            <person name="Andrzejewski T.M."/>
            <person name="Davidsen T.M."/>
            <person name="Wayne K.J."/>
            <person name="Tettelin H."/>
            <person name="Glass J.I."/>
            <person name="Rusch D."/>
            <person name="Podicherti R."/>
            <person name="Tsui H.-C.T."/>
            <person name="Winkler M.E."/>
        </authorList>
    </citation>
    <scope>NUCLEOTIDE SEQUENCE</scope>
</reference>
<dbReference type="GO" id="GO:0015297">
    <property type="term" value="F:antiporter activity"/>
    <property type="evidence" value="ECO:0007669"/>
    <property type="project" value="InterPro"/>
</dbReference>
<dbReference type="AlphaFoldDB" id="A0A382JH14"/>
<accession>A0A382JH14</accession>
<sequence length="114" mass="13168">MDLTAHWVGIVAIVVFVVSYAFVITEEFSHLRKSVPVIFGAGVIWAFIAYQYMGGMDHSAEEAVRHFLIEFGELFLFLLSAMTYVNSMSERNIFDALRSWLVSRGFSYRQLFWI</sequence>
<feature type="transmembrane region" description="Helical" evidence="1">
    <location>
        <begin position="65"/>
        <end position="85"/>
    </location>
</feature>
<keyword evidence="1" id="KW-0812">Transmembrane</keyword>
<dbReference type="NCBIfam" id="NF038006">
    <property type="entry name" value="NhaD_1"/>
    <property type="match status" value="1"/>
</dbReference>
<dbReference type="PANTHER" id="PTHR43269:SF2">
    <property type="entry name" value="SODIUM_PROTON ANTIPORTER 1-RELATED"/>
    <property type="match status" value="1"/>
</dbReference>
<dbReference type="InterPro" id="IPR045016">
    <property type="entry name" value="NhaD-like"/>
</dbReference>
<dbReference type="GO" id="GO:0006814">
    <property type="term" value="P:sodium ion transport"/>
    <property type="evidence" value="ECO:0007669"/>
    <property type="project" value="InterPro"/>
</dbReference>
<proteinExistence type="predicted"/>
<keyword evidence="1" id="KW-1133">Transmembrane helix</keyword>
<feature type="non-terminal residue" evidence="2">
    <location>
        <position position="114"/>
    </location>
</feature>
<protein>
    <submittedName>
        <fullName evidence="2">Uncharacterized protein</fullName>
    </submittedName>
</protein>
<gene>
    <name evidence="2" type="ORF">METZ01_LOCUS263980</name>
</gene>
<keyword evidence="1" id="KW-0472">Membrane</keyword>
<feature type="transmembrane region" description="Helical" evidence="1">
    <location>
        <begin position="6"/>
        <end position="23"/>
    </location>
</feature>
<evidence type="ECO:0000256" key="1">
    <source>
        <dbReference type="SAM" id="Phobius"/>
    </source>
</evidence>
<evidence type="ECO:0000313" key="2">
    <source>
        <dbReference type="EMBL" id="SVC11126.1"/>
    </source>
</evidence>
<dbReference type="EMBL" id="UINC01074181">
    <property type="protein sequence ID" value="SVC11126.1"/>
    <property type="molecule type" value="Genomic_DNA"/>
</dbReference>
<organism evidence="2">
    <name type="scientific">marine metagenome</name>
    <dbReference type="NCBI Taxonomy" id="408172"/>
    <lineage>
        <taxon>unclassified sequences</taxon>
        <taxon>metagenomes</taxon>
        <taxon>ecological metagenomes</taxon>
    </lineage>
</organism>
<dbReference type="PANTHER" id="PTHR43269">
    <property type="entry name" value="SODIUM/PROTON ANTIPORTER 1-RELATED"/>
    <property type="match status" value="1"/>
</dbReference>